<dbReference type="Proteomes" id="UP001225933">
    <property type="component" value="Unassembled WGS sequence"/>
</dbReference>
<proteinExistence type="predicted"/>
<reference evidence="1" key="1">
    <citation type="submission" date="2023-06" db="EMBL/GenBank/DDBJ databases">
        <title>Two Chryseobacterium gambrini strains from China.</title>
        <authorList>
            <person name="Zeng J."/>
            <person name="Wu Y."/>
        </authorList>
    </citation>
    <scope>NUCLEOTIDE SEQUENCE</scope>
    <source>
        <strain evidence="1">SQ219</strain>
    </source>
</reference>
<evidence type="ECO:0000313" key="1">
    <source>
        <dbReference type="EMBL" id="MDN4013707.1"/>
    </source>
</evidence>
<organism evidence="1 2">
    <name type="scientific">Chryseobacterium gambrini</name>
    <dbReference type="NCBI Taxonomy" id="373672"/>
    <lineage>
        <taxon>Bacteria</taxon>
        <taxon>Pseudomonadati</taxon>
        <taxon>Bacteroidota</taxon>
        <taxon>Flavobacteriia</taxon>
        <taxon>Flavobacteriales</taxon>
        <taxon>Weeksellaceae</taxon>
        <taxon>Chryseobacterium group</taxon>
        <taxon>Chryseobacterium</taxon>
    </lineage>
</organism>
<gene>
    <name evidence="1" type="ORF">QX233_14610</name>
</gene>
<name>A0AAJ1R7I5_9FLAO</name>
<sequence length="293" mass="34495">MKILEKLEGLIIEICNNGKITIDKNNIEEVKKSADFFSQRLLSRAEERINLKIPDEDFQYDSIGSLTLDWDATTNESDEEYLWGGFQLLSLIESLGMHSHFWDNYNSDSRFWKNNPQPEAEAIWKDFLPKLNYFHKSGHGDDGTYGCILREEGVYPCPIYFFDSGIWFKMNMSLEEYYHTMIACKAVYYWQYFYIDTQEIVKKLGNYKPVYIEYGAKYLQGPHPFSDKFKDGTFTYSAEGVLHQMKNIIKRFPKLFPDVDLTYFKERCDALEKALNTLNLIQKAKAKFLRSFI</sequence>
<comment type="caution">
    <text evidence="1">The sequence shown here is derived from an EMBL/GenBank/DDBJ whole genome shotgun (WGS) entry which is preliminary data.</text>
</comment>
<evidence type="ECO:0000313" key="2">
    <source>
        <dbReference type="Proteomes" id="UP001225933"/>
    </source>
</evidence>
<dbReference type="AlphaFoldDB" id="A0AAJ1R7I5"/>
<dbReference type="RefSeq" id="WP_214590321.1">
    <property type="nucleotide sequence ID" value="NZ_JAUHGV010000018.1"/>
</dbReference>
<accession>A0AAJ1R7I5</accession>
<protein>
    <submittedName>
        <fullName evidence="1">Uncharacterized protein</fullName>
    </submittedName>
</protein>
<dbReference type="EMBL" id="JAUHGV010000018">
    <property type="protein sequence ID" value="MDN4013707.1"/>
    <property type="molecule type" value="Genomic_DNA"/>
</dbReference>